<dbReference type="InterPro" id="IPR039563">
    <property type="entry name" value="Peptidase_C39_single_dom"/>
</dbReference>
<feature type="compositionally biased region" description="Basic and acidic residues" evidence="1">
    <location>
        <begin position="41"/>
        <end position="52"/>
    </location>
</feature>
<comment type="caution">
    <text evidence="4">The sequence shown here is derived from an EMBL/GenBank/DDBJ whole genome shotgun (WGS) entry which is preliminary data.</text>
</comment>
<dbReference type="Gene3D" id="3.90.70.10">
    <property type="entry name" value="Cysteine proteinases"/>
    <property type="match status" value="1"/>
</dbReference>
<keyword evidence="2" id="KW-0732">Signal</keyword>
<feature type="region of interest" description="Disordered" evidence="1">
    <location>
        <begin position="31"/>
        <end position="52"/>
    </location>
</feature>
<protein>
    <submittedName>
        <fullName evidence="4">C39 family peptidase</fullName>
    </submittedName>
</protein>
<evidence type="ECO:0000256" key="2">
    <source>
        <dbReference type="SAM" id="SignalP"/>
    </source>
</evidence>
<accession>A0ABV1NXD9</accession>
<keyword evidence="5" id="KW-1185">Reference proteome</keyword>
<evidence type="ECO:0000313" key="4">
    <source>
        <dbReference type="EMBL" id="MEQ7847178.1"/>
    </source>
</evidence>
<sequence>MRPPRRPAASRLLGALLGAALVAPLAPATAATGSASADPAPAERRAGTRQVDQTRFEGAKAFRAGQLAGTRVARDRVFLGEPVATRGYDGRTYDVGRWTGRWVEPGFGLTQLVASWEARTPGDSWVEVEVRGRGPAGRVTGWDTLGRWAADDRFVQRTTVSGQDDDDTSVDVDTWKVGGTAGMAAWQVRVSLMRRAGAPTKAPSFGSVGAMSSRLPTGDVTTSRPGVARGVVLDVPRYSQMIHQGHYPQWGGGGEAWCSPTSTSMVLAYYDALPSPGSYSWVGEGHVDPWVDAAARSTYDHAYDGTGNWPFNTAFAALHTTSPEGGGAFVTRLRSLREAELMIKAGIPVIASISFGSGELSGAPISASNGHLLVIVGFTASGDVVVNDPAARDRTGVRRTYDRGQFEDAWLPTSGGLAYLVTDAEHPLPAPREHTNW</sequence>
<name>A0ABV1NXD9_9ACTN</name>
<evidence type="ECO:0000256" key="1">
    <source>
        <dbReference type="SAM" id="MobiDB-lite"/>
    </source>
</evidence>
<feature type="compositionally biased region" description="Low complexity" evidence="1">
    <location>
        <begin position="31"/>
        <end position="40"/>
    </location>
</feature>
<feature type="domain" description="Peptidase C39-like" evidence="3">
    <location>
        <begin position="233"/>
        <end position="390"/>
    </location>
</feature>
<dbReference type="RefSeq" id="WP_349804311.1">
    <property type="nucleotide sequence ID" value="NZ_JBEGDP010000006.1"/>
</dbReference>
<dbReference type="EMBL" id="JBEGDP010000006">
    <property type="protein sequence ID" value="MEQ7847178.1"/>
    <property type="molecule type" value="Genomic_DNA"/>
</dbReference>
<reference evidence="4 5" key="1">
    <citation type="submission" date="2024-02" db="EMBL/GenBank/DDBJ databases">
        <title>Full genome sequence of Nocardioides kribbensis.</title>
        <authorList>
            <person name="Poletto B.L."/>
            <person name="Silva G."/>
            <person name="Galante D."/>
            <person name="Campos K.R."/>
            <person name="Santos M.B.N."/>
            <person name="Sacchi C.T."/>
        </authorList>
    </citation>
    <scope>NUCLEOTIDE SEQUENCE [LARGE SCALE GENOMIC DNA]</scope>
    <source>
        <strain evidence="4 5">O4R</strain>
    </source>
</reference>
<organism evidence="4 5">
    <name type="scientific">Nocardioides kribbensis</name>
    <dbReference type="NCBI Taxonomy" id="305517"/>
    <lineage>
        <taxon>Bacteria</taxon>
        <taxon>Bacillati</taxon>
        <taxon>Actinomycetota</taxon>
        <taxon>Actinomycetes</taxon>
        <taxon>Propionibacteriales</taxon>
        <taxon>Nocardioidaceae</taxon>
        <taxon>Nocardioides</taxon>
    </lineage>
</organism>
<evidence type="ECO:0000259" key="3">
    <source>
        <dbReference type="Pfam" id="PF13529"/>
    </source>
</evidence>
<dbReference type="Pfam" id="PF13529">
    <property type="entry name" value="Peptidase_C39_2"/>
    <property type="match status" value="1"/>
</dbReference>
<feature type="chain" id="PRO_5047457962" evidence="2">
    <location>
        <begin position="31"/>
        <end position="437"/>
    </location>
</feature>
<proteinExistence type="predicted"/>
<evidence type="ECO:0000313" key="5">
    <source>
        <dbReference type="Proteomes" id="UP001482520"/>
    </source>
</evidence>
<feature type="signal peptide" evidence="2">
    <location>
        <begin position="1"/>
        <end position="30"/>
    </location>
</feature>
<dbReference type="CDD" id="cd02549">
    <property type="entry name" value="Peptidase_C39A"/>
    <property type="match status" value="1"/>
</dbReference>
<dbReference type="InterPro" id="IPR039564">
    <property type="entry name" value="Peptidase_C39-like"/>
</dbReference>
<dbReference type="Proteomes" id="UP001482520">
    <property type="component" value="Unassembled WGS sequence"/>
</dbReference>
<gene>
    <name evidence="4" type="ORF">V6R90_07790</name>
</gene>